<dbReference type="PANTHER" id="PTHR36454:SF1">
    <property type="entry name" value="DUF1015 DOMAIN-CONTAINING PROTEIN"/>
    <property type="match status" value="1"/>
</dbReference>
<comment type="caution">
    <text evidence="1">The sequence shown here is derived from an EMBL/GenBank/DDBJ whole genome shotgun (WGS) entry which is preliminary data.</text>
</comment>
<gene>
    <name evidence="1" type="ORF">S06H3_45083</name>
</gene>
<organism evidence="1">
    <name type="scientific">marine sediment metagenome</name>
    <dbReference type="NCBI Taxonomy" id="412755"/>
    <lineage>
        <taxon>unclassified sequences</taxon>
        <taxon>metagenomes</taxon>
        <taxon>ecological metagenomes</taxon>
    </lineage>
</organism>
<accession>X1PQ60</accession>
<evidence type="ECO:0000313" key="1">
    <source>
        <dbReference type="EMBL" id="GAI44656.1"/>
    </source>
</evidence>
<dbReference type="AlphaFoldDB" id="X1PQ60"/>
<dbReference type="InterPro" id="IPR008323">
    <property type="entry name" value="UCP033563"/>
</dbReference>
<dbReference type="PANTHER" id="PTHR36454">
    <property type="entry name" value="LMO2823 PROTEIN"/>
    <property type="match status" value="1"/>
</dbReference>
<sequence>CEKRGWTKAAPESFDVRMMTLFNIDLPGMTIRPIHRLIHALSDFDPKVFLEKAGNDFQVKRHATLSDMEKAVKVGCESYTFGCYAGGTFATLTLRDEGLMDRLITGSWSSDWKHLDVSILHTAILERLLGIDAKALEEQQNVTYSRDPEDALSKVDRGEEQIFFLLNPTTADEVKRVADRGEKMPQKSTDFYPKLLTGLVLSKMEIEK</sequence>
<protein>
    <recommendedName>
        <fullName evidence="2">DUF1015 domain-containing protein</fullName>
    </recommendedName>
</protein>
<dbReference type="EMBL" id="BARV01028108">
    <property type="protein sequence ID" value="GAI44656.1"/>
    <property type="molecule type" value="Genomic_DNA"/>
</dbReference>
<reference evidence="1" key="1">
    <citation type="journal article" date="2014" name="Front. Microbiol.">
        <title>High frequency of phylogenetically diverse reductive dehalogenase-homologous genes in deep subseafloor sedimentary metagenomes.</title>
        <authorList>
            <person name="Kawai M."/>
            <person name="Futagami T."/>
            <person name="Toyoda A."/>
            <person name="Takaki Y."/>
            <person name="Nishi S."/>
            <person name="Hori S."/>
            <person name="Arai W."/>
            <person name="Tsubouchi T."/>
            <person name="Morono Y."/>
            <person name="Uchiyama I."/>
            <person name="Ito T."/>
            <person name="Fujiyama A."/>
            <person name="Inagaki F."/>
            <person name="Takami H."/>
        </authorList>
    </citation>
    <scope>NUCLEOTIDE SEQUENCE</scope>
    <source>
        <strain evidence="1">Expedition CK06-06</strain>
    </source>
</reference>
<name>X1PQ60_9ZZZZ</name>
<feature type="non-terminal residue" evidence="1">
    <location>
        <position position="1"/>
    </location>
</feature>
<evidence type="ECO:0008006" key="2">
    <source>
        <dbReference type="Google" id="ProtNLM"/>
    </source>
</evidence>
<proteinExistence type="predicted"/>
<dbReference type="Pfam" id="PF06245">
    <property type="entry name" value="DUF1015"/>
    <property type="match status" value="1"/>
</dbReference>